<protein>
    <submittedName>
        <fullName evidence="2">Uncharacterized protein</fullName>
    </submittedName>
</protein>
<evidence type="ECO:0000313" key="2">
    <source>
        <dbReference type="EMBL" id="NJC24455.1"/>
    </source>
</evidence>
<feature type="compositionally biased region" description="Basic and acidic residues" evidence="1">
    <location>
        <begin position="7"/>
        <end position="21"/>
    </location>
</feature>
<reference evidence="2 3" key="1">
    <citation type="submission" date="2020-03" db="EMBL/GenBank/DDBJ databases">
        <title>Sequencing the genomes of 1000 actinobacteria strains.</title>
        <authorList>
            <person name="Klenk H.-P."/>
        </authorList>
    </citation>
    <scope>NUCLEOTIDE SEQUENCE [LARGE SCALE GENOMIC DNA]</scope>
    <source>
        <strain evidence="2 3">DSM 16403</strain>
    </source>
</reference>
<dbReference type="AlphaFoldDB" id="A0A846RY21"/>
<organism evidence="2 3">
    <name type="scientific">Arthrobacter pigmenti</name>
    <dbReference type="NCBI Taxonomy" id="271432"/>
    <lineage>
        <taxon>Bacteria</taxon>
        <taxon>Bacillati</taxon>
        <taxon>Actinomycetota</taxon>
        <taxon>Actinomycetes</taxon>
        <taxon>Micrococcales</taxon>
        <taxon>Micrococcaceae</taxon>
        <taxon>Arthrobacter</taxon>
    </lineage>
</organism>
<feature type="region of interest" description="Disordered" evidence="1">
    <location>
        <begin position="1"/>
        <end position="38"/>
    </location>
</feature>
<accession>A0A846RY21</accession>
<evidence type="ECO:0000313" key="3">
    <source>
        <dbReference type="Proteomes" id="UP000547458"/>
    </source>
</evidence>
<gene>
    <name evidence="2" type="ORF">BJ994_003531</name>
</gene>
<name>A0A846RY21_9MICC</name>
<comment type="caution">
    <text evidence="2">The sequence shown here is derived from an EMBL/GenBank/DDBJ whole genome shotgun (WGS) entry which is preliminary data.</text>
</comment>
<dbReference type="Proteomes" id="UP000547458">
    <property type="component" value="Unassembled WGS sequence"/>
</dbReference>
<dbReference type="EMBL" id="JAATJL010000001">
    <property type="protein sequence ID" value="NJC24455.1"/>
    <property type="molecule type" value="Genomic_DNA"/>
</dbReference>
<proteinExistence type="predicted"/>
<evidence type="ECO:0000256" key="1">
    <source>
        <dbReference type="SAM" id="MobiDB-lite"/>
    </source>
</evidence>
<sequence length="53" mass="5796">MSAAAIDRGHKGDRTKLDPRGRSHTTPGSLQGIDPHATLAEWDDADRVSWRSV</sequence>
<keyword evidence="3" id="KW-1185">Reference proteome</keyword>